<sequence length="64" mass="7286">MKFKNHKNKKGLTQVELAENTGLSRDYISSLERGITKNPSLDIMKKLSKALDVSVVELFFSEEE</sequence>
<proteinExistence type="predicted"/>
<dbReference type="SUPFAM" id="SSF47413">
    <property type="entry name" value="lambda repressor-like DNA-binding domains"/>
    <property type="match status" value="1"/>
</dbReference>
<evidence type="ECO:0000256" key="1">
    <source>
        <dbReference type="ARBA" id="ARBA00023125"/>
    </source>
</evidence>
<keyword evidence="1" id="KW-0238">DNA-binding</keyword>
<dbReference type="SMART" id="SM00530">
    <property type="entry name" value="HTH_XRE"/>
    <property type="match status" value="1"/>
</dbReference>
<comment type="caution">
    <text evidence="3">The sequence shown here is derived from an EMBL/GenBank/DDBJ whole genome shotgun (WGS) entry which is preliminary data.</text>
</comment>
<dbReference type="RefSeq" id="WP_039679306.1">
    <property type="nucleotide sequence ID" value="NZ_JWHR01000068.1"/>
</dbReference>
<dbReference type="Proteomes" id="UP000031189">
    <property type="component" value="Unassembled WGS sequence"/>
</dbReference>
<gene>
    <name evidence="3" type="ORF">QX51_07325</name>
</gene>
<dbReference type="CDD" id="cd00093">
    <property type="entry name" value="HTH_XRE"/>
    <property type="match status" value="1"/>
</dbReference>
<dbReference type="Gene3D" id="1.10.260.40">
    <property type="entry name" value="lambda repressor-like DNA-binding domains"/>
    <property type="match status" value="1"/>
</dbReference>
<dbReference type="PANTHER" id="PTHR46797">
    <property type="entry name" value="HTH-TYPE TRANSCRIPTIONAL REGULATOR"/>
    <property type="match status" value="1"/>
</dbReference>
<dbReference type="InterPro" id="IPR010982">
    <property type="entry name" value="Lambda_DNA-bd_dom_sf"/>
</dbReference>
<organism evidence="3 4">
    <name type="scientific">Terrisporobacter othiniensis</name>
    <dbReference type="NCBI Taxonomy" id="1577792"/>
    <lineage>
        <taxon>Bacteria</taxon>
        <taxon>Bacillati</taxon>
        <taxon>Bacillota</taxon>
        <taxon>Clostridia</taxon>
        <taxon>Peptostreptococcales</taxon>
        <taxon>Peptostreptococcaceae</taxon>
        <taxon>Terrisporobacter</taxon>
    </lineage>
</organism>
<accession>A0A0B3WSZ2</accession>
<dbReference type="Pfam" id="PF01381">
    <property type="entry name" value="HTH_3"/>
    <property type="match status" value="1"/>
</dbReference>
<dbReference type="STRING" id="1577792.QX51_07325"/>
<dbReference type="InterPro" id="IPR050807">
    <property type="entry name" value="TransReg_Diox_bact_type"/>
</dbReference>
<dbReference type="OrthoDB" id="1755433at2"/>
<dbReference type="PANTHER" id="PTHR46797:SF1">
    <property type="entry name" value="METHYLPHOSPHONATE SYNTHASE"/>
    <property type="match status" value="1"/>
</dbReference>
<dbReference type="EMBL" id="JWHR01000068">
    <property type="protein sequence ID" value="KHS57685.1"/>
    <property type="molecule type" value="Genomic_DNA"/>
</dbReference>
<dbReference type="PROSITE" id="PS50943">
    <property type="entry name" value="HTH_CROC1"/>
    <property type="match status" value="1"/>
</dbReference>
<dbReference type="InterPro" id="IPR001387">
    <property type="entry name" value="Cro/C1-type_HTH"/>
</dbReference>
<dbReference type="GO" id="GO:0003700">
    <property type="term" value="F:DNA-binding transcription factor activity"/>
    <property type="evidence" value="ECO:0007669"/>
    <property type="project" value="TreeGrafter"/>
</dbReference>
<dbReference type="AlphaFoldDB" id="A0A0B3WSZ2"/>
<dbReference type="GO" id="GO:0003677">
    <property type="term" value="F:DNA binding"/>
    <property type="evidence" value="ECO:0007669"/>
    <property type="project" value="UniProtKB-KW"/>
</dbReference>
<reference evidence="3 4" key="1">
    <citation type="submission" date="2014-12" db="EMBL/GenBank/DDBJ databases">
        <title>Draft genome sequence of Terrisporobacter sp. 08-306576, isolated from the blood culture of a bacteremia patient.</title>
        <authorList>
            <person name="Lund L.C."/>
            <person name="Sydenham T.V."/>
            <person name="Hogh S.V."/>
            <person name="Skov M.N."/>
            <person name="Kemp M."/>
            <person name="Justesen U.S."/>
        </authorList>
    </citation>
    <scope>NUCLEOTIDE SEQUENCE [LARGE SCALE GENOMIC DNA]</scope>
    <source>
        <strain evidence="3 4">08-306576</strain>
    </source>
</reference>
<evidence type="ECO:0000259" key="2">
    <source>
        <dbReference type="PROSITE" id="PS50943"/>
    </source>
</evidence>
<evidence type="ECO:0000313" key="4">
    <source>
        <dbReference type="Proteomes" id="UP000031189"/>
    </source>
</evidence>
<dbReference type="GO" id="GO:0005829">
    <property type="term" value="C:cytosol"/>
    <property type="evidence" value="ECO:0007669"/>
    <property type="project" value="TreeGrafter"/>
</dbReference>
<protein>
    <recommendedName>
        <fullName evidence="2">HTH cro/C1-type domain-containing protein</fullName>
    </recommendedName>
</protein>
<keyword evidence="4" id="KW-1185">Reference proteome</keyword>
<evidence type="ECO:0000313" key="3">
    <source>
        <dbReference type="EMBL" id="KHS57685.1"/>
    </source>
</evidence>
<feature type="domain" description="HTH cro/C1-type" evidence="2">
    <location>
        <begin position="3"/>
        <end position="58"/>
    </location>
</feature>
<name>A0A0B3WSZ2_9FIRM</name>